<dbReference type="EMBL" id="ALPT02000019">
    <property type="protein sequence ID" value="KGA97871.1"/>
    <property type="molecule type" value="Genomic_DNA"/>
</dbReference>
<evidence type="ECO:0000313" key="3">
    <source>
        <dbReference type="EMBL" id="THG91498.1"/>
    </source>
</evidence>
<feature type="domain" description="DUF4440" evidence="1">
    <location>
        <begin position="5"/>
        <end position="112"/>
    </location>
</feature>
<evidence type="ECO:0000313" key="5">
    <source>
        <dbReference type="Proteomes" id="UP000297014"/>
    </source>
</evidence>
<dbReference type="RefSeq" id="WP_003324666.1">
    <property type="nucleotide sequence ID" value="NZ_ALPT02000019.1"/>
</dbReference>
<dbReference type="EMBL" id="JALP01000066">
    <property type="protein sequence ID" value="THG91498.1"/>
    <property type="molecule type" value="Genomic_DNA"/>
</dbReference>
<dbReference type="Pfam" id="PF14534">
    <property type="entry name" value="DUF4440"/>
    <property type="match status" value="1"/>
</dbReference>
<evidence type="ECO:0000259" key="1">
    <source>
        <dbReference type="Pfam" id="PF14534"/>
    </source>
</evidence>
<dbReference type="SUPFAM" id="SSF54427">
    <property type="entry name" value="NTF2-like"/>
    <property type="match status" value="1"/>
</dbReference>
<dbReference type="eggNOG" id="COG4875">
    <property type="taxonomic scope" value="Bacteria"/>
</dbReference>
<protein>
    <submittedName>
        <fullName evidence="2">Cag pathogenicity island protein Cag4</fullName>
    </submittedName>
</protein>
<sequence length="119" mass="13898">MDFKQALEQYIAATNTHDFNEVAKHLHPNAIYWFSDKTCTTKEQIQSYFEHSWSVIKEEVYSANDVQWLATSDEVATCIYTYHYEGLLEGKFVSGQGRATNVFKKECAEWKLIHEHLSQ</sequence>
<reference evidence="3 5" key="2">
    <citation type="submission" date="2014-01" db="EMBL/GenBank/DDBJ databases">
        <title>Draft genome sequencing of Bacillus alcalophilus CGMCC 1.3604.</title>
        <authorList>
            <person name="Yang J."/>
            <person name="Diao L."/>
            <person name="Yang S."/>
        </authorList>
    </citation>
    <scope>NUCLEOTIDE SEQUENCE [LARGE SCALE GENOMIC DNA]</scope>
    <source>
        <strain evidence="3 5">CGMCC 1.3604</strain>
    </source>
</reference>
<name>A0A094WLZ1_ALKAL</name>
<organism evidence="2 4">
    <name type="scientific">Alkalihalobacillus alcalophilus ATCC 27647 = CGMCC 1.3604</name>
    <dbReference type="NCBI Taxonomy" id="1218173"/>
    <lineage>
        <taxon>Bacteria</taxon>
        <taxon>Bacillati</taxon>
        <taxon>Bacillota</taxon>
        <taxon>Bacilli</taxon>
        <taxon>Bacillales</taxon>
        <taxon>Bacillaceae</taxon>
        <taxon>Alkalihalobacillus</taxon>
    </lineage>
</organism>
<dbReference type="InterPro" id="IPR027843">
    <property type="entry name" value="DUF4440"/>
</dbReference>
<accession>A0A094WLZ1</accession>
<dbReference type="AlphaFoldDB" id="A0A094WLZ1"/>
<comment type="caution">
    <text evidence="2">The sequence shown here is derived from an EMBL/GenBank/DDBJ whole genome shotgun (WGS) entry which is preliminary data.</text>
</comment>
<evidence type="ECO:0000313" key="2">
    <source>
        <dbReference type="EMBL" id="KGA97871.1"/>
    </source>
</evidence>
<dbReference type="InterPro" id="IPR032710">
    <property type="entry name" value="NTF2-like_dom_sf"/>
</dbReference>
<gene>
    <name evidence="3" type="ORF">AJ85_04585</name>
    <name evidence="2" type="ORF">BALCAV_0207485</name>
</gene>
<dbReference type="STRING" id="1218173.BALCAV_0207485"/>
<dbReference type="OrthoDB" id="9152983at2"/>
<keyword evidence="4" id="KW-1185">Reference proteome</keyword>
<dbReference type="Proteomes" id="UP000297014">
    <property type="component" value="Unassembled WGS sequence"/>
</dbReference>
<proteinExistence type="predicted"/>
<evidence type="ECO:0000313" key="4">
    <source>
        <dbReference type="Proteomes" id="UP000002754"/>
    </source>
</evidence>
<dbReference type="Proteomes" id="UP000002754">
    <property type="component" value="Unassembled WGS sequence"/>
</dbReference>
<reference evidence="2 4" key="1">
    <citation type="journal article" date="2014" name="Genome Announc.">
        <title>Draft Genome Sequence of Bacillus alcalophilus AV1934, a Classic Alkaliphile Isolated from Human Feces in 1934.</title>
        <authorList>
            <person name="Attie O."/>
            <person name="Jayaprakash A."/>
            <person name="Shah H."/>
            <person name="Paulsen I.T."/>
            <person name="Morino M."/>
            <person name="Takahashi Y."/>
            <person name="Narumi I."/>
            <person name="Sachidanandam R."/>
            <person name="Satoh K."/>
            <person name="Ito M."/>
            <person name="Krulwich T.A."/>
        </authorList>
    </citation>
    <scope>NUCLEOTIDE SEQUENCE [LARGE SCALE GENOMIC DNA]</scope>
    <source>
        <strain evidence="2 4">AV1934</strain>
    </source>
</reference>
<dbReference type="Gene3D" id="3.10.450.50">
    <property type="match status" value="1"/>
</dbReference>